<proteinExistence type="predicted"/>
<dbReference type="InterPro" id="IPR013321">
    <property type="entry name" value="Arc_rbn_hlx_hlx"/>
</dbReference>
<comment type="caution">
    <text evidence="1">The sequence shown here is derived from an EMBL/GenBank/DDBJ whole genome shotgun (WGS) entry which is preliminary data.</text>
</comment>
<sequence length="83" mass="9819">MPNIKTGISIEKPIFDQVNDLAQNLNISRSRLFVMAAQEFIQRHKNMELLQAINEAYNDLQEPEIKMVKKMRAHHLKMVKDQW</sequence>
<dbReference type="EMBL" id="DQZW01000156">
    <property type="protein sequence ID" value="HDL89919.1"/>
    <property type="molecule type" value="Genomic_DNA"/>
</dbReference>
<name>A0A7C1AUE6_9BACT</name>
<accession>A0A7C1AUE6</accession>
<evidence type="ECO:0000313" key="1">
    <source>
        <dbReference type="EMBL" id="HDL89919.1"/>
    </source>
</evidence>
<protein>
    <submittedName>
        <fullName evidence="1">CopG family transcriptional regulator</fullName>
    </submittedName>
</protein>
<dbReference type="AlphaFoldDB" id="A0A7C1AUE6"/>
<dbReference type="Proteomes" id="UP000886355">
    <property type="component" value="Unassembled WGS sequence"/>
</dbReference>
<organism evidence="1">
    <name type="scientific">Thermodesulforhabdus norvegica</name>
    <dbReference type="NCBI Taxonomy" id="39841"/>
    <lineage>
        <taxon>Bacteria</taxon>
        <taxon>Pseudomonadati</taxon>
        <taxon>Thermodesulfobacteriota</taxon>
        <taxon>Syntrophobacteria</taxon>
        <taxon>Syntrophobacterales</taxon>
        <taxon>Thermodesulforhabdaceae</taxon>
        <taxon>Thermodesulforhabdus</taxon>
    </lineage>
</organism>
<dbReference type="GO" id="GO:0006355">
    <property type="term" value="P:regulation of DNA-templated transcription"/>
    <property type="evidence" value="ECO:0007669"/>
    <property type="project" value="InterPro"/>
</dbReference>
<gene>
    <name evidence="1" type="ORF">ENG14_03345</name>
</gene>
<reference evidence="1" key="1">
    <citation type="journal article" date="2020" name="mSystems">
        <title>Genome- and Community-Level Interaction Insights into Carbon Utilization and Element Cycling Functions of Hydrothermarchaeota in Hydrothermal Sediment.</title>
        <authorList>
            <person name="Zhou Z."/>
            <person name="Liu Y."/>
            <person name="Xu W."/>
            <person name="Pan J."/>
            <person name="Luo Z.H."/>
            <person name="Li M."/>
        </authorList>
    </citation>
    <scope>NUCLEOTIDE SEQUENCE [LARGE SCALE GENOMIC DNA]</scope>
    <source>
        <strain evidence="1">HyVt-19</strain>
    </source>
</reference>
<dbReference type="Gene3D" id="1.10.1220.10">
    <property type="entry name" value="Met repressor-like"/>
    <property type="match status" value="1"/>
</dbReference>